<organism evidence="7 8">
    <name type="scientific">Heterorhabditis bacteriophora</name>
    <name type="common">Entomopathogenic nematode worm</name>
    <dbReference type="NCBI Taxonomy" id="37862"/>
    <lineage>
        <taxon>Eukaryota</taxon>
        <taxon>Metazoa</taxon>
        <taxon>Ecdysozoa</taxon>
        <taxon>Nematoda</taxon>
        <taxon>Chromadorea</taxon>
        <taxon>Rhabditida</taxon>
        <taxon>Rhabditina</taxon>
        <taxon>Rhabditomorpha</taxon>
        <taxon>Strongyloidea</taxon>
        <taxon>Heterorhabditidae</taxon>
        <taxon>Heterorhabditis</taxon>
    </lineage>
</organism>
<evidence type="ECO:0000256" key="1">
    <source>
        <dbReference type="ARBA" id="ARBA00004141"/>
    </source>
</evidence>
<evidence type="ECO:0000256" key="2">
    <source>
        <dbReference type="ARBA" id="ARBA00022692"/>
    </source>
</evidence>
<keyword evidence="7" id="KW-1185">Reference proteome</keyword>
<evidence type="ECO:0000313" key="8">
    <source>
        <dbReference type="WBParaSite" id="Hba_14683"/>
    </source>
</evidence>
<dbReference type="WBParaSite" id="Hba_14683">
    <property type="protein sequence ID" value="Hba_14683"/>
    <property type="gene ID" value="Hba_14683"/>
</dbReference>
<evidence type="ECO:0000256" key="5">
    <source>
        <dbReference type="SAM" id="Phobius"/>
    </source>
</evidence>
<feature type="transmembrane region" description="Helical" evidence="5">
    <location>
        <begin position="145"/>
        <end position="170"/>
    </location>
</feature>
<dbReference type="AlphaFoldDB" id="A0A1I7XB63"/>
<comment type="subcellular location">
    <subcellularLocation>
        <location evidence="1">Membrane</location>
        <topology evidence="1">Multi-pass membrane protein</topology>
    </subcellularLocation>
</comment>
<dbReference type="Proteomes" id="UP000095283">
    <property type="component" value="Unplaced"/>
</dbReference>
<evidence type="ECO:0000256" key="4">
    <source>
        <dbReference type="ARBA" id="ARBA00023136"/>
    </source>
</evidence>
<dbReference type="Pfam" id="PF01490">
    <property type="entry name" value="Aa_trans"/>
    <property type="match status" value="1"/>
</dbReference>
<accession>A0A1I7XB63</accession>
<dbReference type="InterPro" id="IPR013057">
    <property type="entry name" value="AA_transpt_TM"/>
</dbReference>
<dbReference type="PANTHER" id="PTHR22950">
    <property type="entry name" value="AMINO ACID TRANSPORTER"/>
    <property type="match status" value="1"/>
</dbReference>
<protein>
    <submittedName>
        <fullName evidence="8">Aa_trans domain-containing protein</fullName>
    </submittedName>
</protein>
<feature type="domain" description="Amino acid transporter transmembrane" evidence="6">
    <location>
        <begin position="33"/>
        <end position="187"/>
    </location>
</feature>
<evidence type="ECO:0000313" key="7">
    <source>
        <dbReference type="Proteomes" id="UP000095283"/>
    </source>
</evidence>
<keyword evidence="4 5" id="KW-0472">Membrane</keyword>
<feature type="transmembrane region" description="Helical" evidence="5">
    <location>
        <begin position="115"/>
        <end position="133"/>
    </location>
</feature>
<sequence>MSNPIRDGYQEFDNRPDIGEHVRDNYEVNFFQYLSNFFFHNNSLISFSKATWMLLLLVPVLSLCSIRRLTILAPFAMGANVVYIFAVVIVLLFFLSDLRPVSSLPWLGQLYDLPLFFGTVMFAFEGVAVIMPIENRMQSPHSFIAWNGVLNSSCLVVLAIFSVTGFYGYLALGDEVKDTATLNLPNTP</sequence>
<evidence type="ECO:0000256" key="3">
    <source>
        <dbReference type="ARBA" id="ARBA00022989"/>
    </source>
</evidence>
<dbReference type="PANTHER" id="PTHR22950:SF349">
    <property type="entry name" value="AMINO ACID TRANSPORTER TRANSMEMBRANE DOMAIN-CONTAINING PROTEIN"/>
    <property type="match status" value="1"/>
</dbReference>
<reference evidence="8" key="1">
    <citation type="submission" date="2016-11" db="UniProtKB">
        <authorList>
            <consortium name="WormBaseParasite"/>
        </authorList>
    </citation>
    <scope>IDENTIFICATION</scope>
</reference>
<feature type="transmembrane region" description="Helical" evidence="5">
    <location>
        <begin position="44"/>
        <end position="64"/>
    </location>
</feature>
<dbReference type="GO" id="GO:0005774">
    <property type="term" value="C:vacuolar membrane"/>
    <property type="evidence" value="ECO:0007669"/>
    <property type="project" value="TreeGrafter"/>
</dbReference>
<feature type="transmembrane region" description="Helical" evidence="5">
    <location>
        <begin position="71"/>
        <end position="95"/>
    </location>
</feature>
<name>A0A1I7XB63_HETBA</name>
<keyword evidence="2 5" id="KW-0812">Transmembrane</keyword>
<evidence type="ECO:0000259" key="6">
    <source>
        <dbReference type="Pfam" id="PF01490"/>
    </source>
</evidence>
<dbReference type="GO" id="GO:0015179">
    <property type="term" value="F:L-amino acid transmembrane transporter activity"/>
    <property type="evidence" value="ECO:0007669"/>
    <property type="project" value="TreeGrafter"/>
</dbReference>
<keyword evidence="3 5" id="KW-1133">Transmembrane helix</keyword>
<proteinExistence type="predicted"/>